<comment type="caution">
    <text evidence="2">The sequence shown here is derived from an EMBL/GenBank/DDBJ whole genome shotgun (WGS) entry which is preliminary data.</text>
</comment>
<dbReference type="Proteomes" id="UP001172054">
    <property type="component" value="Unassembled WGS sequence"/>
</dbReference>
<dbReference type="RefSeq" id="WP_300981937.1">
    <property type="nucleotide sequence ID" value="NZ_CP129238.1"/>
</dbReference>
<protein>
    <submittedName>
        <fullName evidence="2">Methyltransferase</fullName>
    </submittedName>
</protein>
<evidence type="ECO:0000259" key="1">
    <source>
        <dbReference type="Pfam" id="PF08242"/>
    </source>
</evidence>
<reference evidence="2 3" key="1">
    <citation type="submission" date="2023-06" db="EMBL/GenBank/DDBJ databases">
        <title>Novel species in genus Planococcus.</title>
        <authorList>
            <person name="Ning S."/>
        </authorList>
    </citation>
    <scope>NUCLEOTIDE SEQUENCE [LARGE SCALE GENOMIC DNA]</scope>
    <source>
        <strain evidence="2 3">N064</strain>
    </source>
</reference>
<proteinExistence type="predicted"/>
<dbReference type="InterPro" id="IPR013217">
    <property type="entry name" value="Methyltransf_12"/>
</dbReference>
<name>A0ABT8MRZ4_9BACL</name>
<dbReference type="SUPFAM" id="SSF53335">
    <property type="entry name" value="S-adenosyl-L-methionine-dependent methyltransferases"/>
    <property type="match status" value="1"/>
</dbReference>
<dbReference type="GO" id="GO:0016491">
    <property type="term" value="F:oxidoreductase activity"/>
    <property type="evidence" value="ECO:0007669"/>
    <property type="project" value="UniProtKB-KW"/>
</dbReference>
<organism evidence="2 3">
    <name type="scientific">Planococcus liqunii</name>
    <dbReference type="NCBI Taxonomy" id="3058394"/>
    <lineage>
        <taxon>Bacteria</taxon>
        <taxon>Bacillati</taxon>
        <taxon>Bacillota</taxon>
        <taxon>Bacilli</taxon>
        <taxon>Bacillales</taxon>
        <taxon>Caryophanaceae</taxon>
        <taxon>Planococcus</taxon>
    </lineage>
</organism>
<dbReference type="InterPro" id="IPR029063">
    <property type="entry name" value="SAM-dependent_MTases_sf"/>
</dbReference>
<keyword evidence="2" id="KW-0808">Transferase</keyword>
<evidence type="ECO:0000313" key="2">
    <source>
        <dbReference type="EMBL" id="MDN7227626.1"/>
    </source>
</evidence>
<dbReference type="EMBL" id="JAUJWW010000004">
    <property type="protein sequence ID" value="MDN7227626.1"/>
    <property type="molecule type" value="Genomic_DNA"/>
</dbReference>
<dbReference type="Pfam" id="PF08242">
    <property type="entry name" value="Methyltransf_12"/>
    <property type="match status" value="1"/>
</dbReference>
<sequence length="230" mass="26043">MAKKMEFDTELAKEYDKGVRRTLPTYDPMLRLAKTFLRFNLDSEASLLVVGGGGGGELKAFGPENPGWRFTAVDPSKAMLEVAAMKANELEMQNRVEFIRGTIVNVPAESVYDGATCILVLHFIAEAEDKLALLKRVRSHLKPGSPFVLVSKVGDPTDPEFKELVSLWKNYWLDHTRMTEEKVEELMKGTLTESVIPEKRLRELMEEAGFHRIANFFKTNHFGGWICYAK</sequence>
<gene>
    <name evidence="2" type="ORF">QWY15_10000</name>
</gene>
<dbReference type="Gene3D" id="3.40.50.150">
    <property type="entry name" value="Vaccinia Virus protein VP39"/>
    <property type="match status" value="1"/>
</dbReference>
<keyword evidence="2" id="KW-0560">Oxidoreductase</keyword>
<dbReference type="GO" id="GO:0008168">
    <property type="term" value="F:methyltransferase activity"/>
    <property type="evidence" value="ECO:0007669"/>
    <property type="project" value="UniProtKB-KW"/>
</dbReference>
<keyword evidence="2" id="KW-0489">Methyltransferase</keyword>
<accession>A0ABT8MRZ4</accession>
<evidence type="ECO:0000313" key="3">
    <source>
        <dbReference type="Proteomes" id="UP001172054"/>
    </source>
</evidence>
<dbReference type="GO" id="GO:0032259">
    <property type="term" value="P:methylation"/>
    <property type="evidence" value="ECO:0007669"/>
    <property type="project" value="UniProtKB-KW"/>
</dbReference>
<feature type="domain" description="Methyltransferase type 12" evidence="1">
    <location>
        <begin position="48"/>
        <end position="145"/>
    </location>
</feature>
<dbReference type="CDD" id="cd02440">
    <property type="entry name" value="AdoMet_MTases"/>
    <property type="match status" value="1"/>
</dbReference>
<dbReference type="PANTHER" id="PTHR43861">
    <property type="entry name" value="TRANS-ACONITATE 2-METHYLTRANSFERASE-RELATED"/>
    <property type="match status" value="1"/>
</dbReference>
<keyword evidence="3" id="KW-1185">Reference proteome</keyword>